<reference evidence="1 2" key="1">
    <citation type="journal article" date="2016" name="Proc. Natl. Acad. Sci. U.S.A.">
        <title>Lipid metabolic changes in an early divergent fungus govern the establishment of a mutualistic symbiosis with endobacteria.</title>
        <authorList>
            <person name="Lastovetsky O.A."/>
            <person name="Gaspar M.L."/>
            <person name="Mondo S.J."/>
            <person name="LaButti K.M."/>
            <person name="Sandor L."/>
            <person name="Grigoriev I.V."/>
            <person name="Henry S.A."/>
            <person name="Pawlowska T.E."/>
        </authorList>
    </citation>
    <scope>NUCLEOTIDE SEQUENCE [LARGE SCALE GENOMIC DNA]</scope>
    <source>
        <strain evidence="1 2">ATCC 52813</strain>
    </source>
</reference>
<evidence type="ECO:0000313" key="2">
    <source>
        <dbReference type="Proteomes" id="UP000242254"/>
    </source>
</evidence>
<organism evidence="1 2">
    <name type="scientific">Rhizopus microsporus ATCC 52813</name>
    <dbReference type="NCBI Taxonomy" id="1340429"/>
    <lineage>
        <taxon>Eukaryota</taxon>
        <taxon>Fungi</taxon>
        <taxon>Fungi incertae sedis</taxon>
        <taxon>Mucoromycota</taxon>
        <taxon>Mucoromycotina</taxon>
        <taxon>Mucoromycetes</taxon>
        <taxon>Mucorales</taxon>
        <taxon>Mucorineae</taxon>
        <taxon>Rhizopodaceae</taxon>
        <taxon>Rhizopus</taxon>
    </lineage>
</organism>
<protein>
    <recommendedName>
        <fullName evidence="3">S-adenosyl-L-methionine-dependent methyltransferase</fullName>
    </recommendedName>
</protein>
<proteinExistence type="predicted"/>
<dbReference type="Pfam" id="PF10294">
    <property type="entry name" value="Methyltransf_16"/>
    <property type="match status" value="1"/>
</dbReference>
<dbReference type="InterPro" id="IPR019410">
    <property type="entry name" value="Methyltransf_16"/>
</dbReference>
<accession>A0A2G4SPM4</accession>
<dbReference type="PANTHER" id="PTHR14614">
    <property type="entry name" value="HEPATOCELLULAR CARCINOMA-ASSOCIATED ANTIGEN"/>
    <property type="match status" value="1"/>
</dbReference>
<dbReference type="RefSeq" id="XP_023464403.1">
    <property type="nucleotide sequence ID" value="XM_023609188.1"/>
</dbReference>
<name>A0A2G4SPM4_RHIZD</name>
<dbReference type="STRING" id="1340429.A0A2G4SPM4"/>
<dbReference type="AlphaFoldDB" id="A0A2G4SPM4"/>
<gene>
    <name evidence="1" type="ORF">RHIMIDRAFT_239517</name>
</gene>
<dbReference type="InterPro" id="IPR029063">
    <property type="entry name" value="SAM-dependent_MTases_sf"/>
</dbReference>
<dbReference type="Gene3D" id="3.40.50.150">
    <property type="entry name" value="Vaccinia Virus protein VP39"/>
    <property type="match status" value="1"/>
</dbReference>
<keyword evidence="2" id="KW-1185">Reference proteome</keyword>
<evidence type="ECO:0008006" key="3">
    <source>
        <dbReference type="Google" id="ProtNLM"/>
    </source>
</evidence>
<dbReference type="SUPFAM" id="SSF53335">
    <property type="entry name" value="S-adenosyl-L-methionine-dependent methyltransferases"/>
    <property type="match status" value="1"/>
</dbReference>
<dbReference type="GeneID" id="35440178"/>
<sequence>MPPHNTAVVATTFGILFLKDHFSTEETVSNMPASDNDNSNNSYNSNTSNGFKLSLYKNSNIYRIVLNNPVKSSIIQLNKWNRIDLKLVTELGLPVIINDQLELSISITCKLLQGYATKSTKTCGYVESRDLAIECRPVHIDSWNAEGGDKGLGYSNYTGSFEYRVVTNNNNNKGYEDGVFFIHIQTENQCLLQQSLPLCLGPFQLQDTSTQEDSFYWADDISDDVNTHRILSLNDHRYLVLKEMWDHGTSGKLWDSAVVIGQVITRLFKHNRAFLSGLRIMDLSAGIGSLGLLISQLCHVYDIPHPPTVVLTDIPEALPLIKHNLSLNSSSTANIRVKPLRWGLTKDIKALCKQPFDYIFVSDVLYNTEDFYPLITTFRLLTGTKKTRTRLYLGYKPRGLKQYEEATFFSNSAIYFDITRLSLEDFARDLLDGQGTMDDSMDQILSFTGVQLYRFVPKRNE</sequence>
<dbReference type="Proteomes" id="UP000242254">
    <property type="component" value="Unassembled WGS sequence"/>
</dbReference>
<dbReference type="EMBL" id="KZ303854">
    <property type="protein sequence ID" value="PHZ10695.1"/>
    <property type="molecule type" value="Genomic_DNA"/>
</dbReference>
<evidence type="ECO:0000313" key="1">
    <source>
        <dbReference type="EMBL" id="PHZ10695.1"/>
    </source>
</evidence>